<sequence length="201" mass="21638">MGLHRSRRLVLKEYDCAEAFAAVAAEGGWPPAGELAADPSAGIPRRSSWQLGPGVFVTLFQAPERRIAHVAVMSMLGRESAAHLLHLPMAGLELAGLEVWSDEELIGAVSAAPDAGEHATALVRAGLGAPAEIAEPWVRTFFAAVRHPAEEVRTAGIEAIMLADWPRFAELLWAMAEQDPSRRIRKLAKRNAAVLEARAVQ</sequence>
<evidence type="ECO:0000313" key="1">
    <source>
        <dbReference type="EMBL" id="MFC4912005.1"/>
    </source>
</evidence>
<gene>
    <name evidence="1" type="ORF">ACFPCY_32200</name>
</gene>
<evidence type="ECO:0000313" key="2">
    <source>
        <dbReference type="Proteomes" id="UP001595872"/>
    </source>
</evidence>
<name>A0ABV9U669_9ACTN</name>
<reference evidence="2" key="1">
    <citation type="journal article" date="2019" name="Int. J. Syst. Evol. Microbiol.">
        <title>The Global Catalogue of Microorganisms (GCM) 10K type strain sequencing project: providing services to taxonomists for standard genome sequencing and annotation.</title>
        <authorList>
            <consortium name="The Broad Institute Genomics Platform"/>
            <consortium name="The Broad Institute Genome Sequencing Center for Infectious Disease"/>
            <person name="Wu L."/>
            <person name="Ma J."/>
        </authorList>
    </citation>
    <scope>NUCLEOTIDE SEQUENCE [LARGE SCALE GENOMIC DNA]</scope>
    <source>
        <strain evidence="2">KLKA75</strain>
    </source>
</reference>
<proteinExistence type="predicted"/>
<dbReference type="RefSeq" id="WP_378261507.1">
    <property type="nucleotide sequence ID" value="NZ_JBHSIT010000011.1"/>
</dbReference>
<accession>A0ABV9U669</accession>
<dbReference type="Proteomes" id="UP001595872">
    <property type="component" value="Unassembled WGS sequence"/>
</dbReference>
<dbReference type="EMBL" id="JBHSIT010000011">
    <property type="protein sequence ID" value="MFC4912005.1"/>
    <property type="molecule type" value="Genomic_DNA"/>
</dbReference>
<comment type="caution">
    <text evidence="1">The sequence shown here is derived from an EMBL/GenBank/DDBJ whole genome shotgun (WGS) entry which is preliminary data.</text>
</comment>
<organism evidence="1 2">
    <name type="scientific">Actinomadura gamaensis</name>
    <dbReference type="NCBI Taxonomy" id="1763541"/>
    <lineage>
        <taxon>Bacteria</taxon>
        <taxon>Bacillati</taxon>
        <taxon>Actinomycetota</taxon>
        <taxon>Actinomycetes</taxon>
        <taxon>Streptosporangiales</taxon>
        <taxon>Thermomonosporaceae</taxon>
        <taxon>Actinomadura</taxon>
    </lineage>
</organism>
<protein>
    <submittedName>
        <fullName evidence="1">Uncharacterized protein</fullName>
    </submittedName>
</protein>
<keyword evidence="2" id="KW-1185">Reference proteome</keyword>